<organism evidence="1">
    <name type="scientific">Cupriavidus necator</name>
    <name type="common">Alcaligenes eutrophus</name>
    <name type="synonym">Ralstonia eutropha</name>
    <dbReference type="NCBI Taxonomy" id="106590"/>
    <lineage>
        <taxon>Bacteria</taxon>
        <taxon>Pseudomonadati</taxon>
        <taxon>Pseudomonadota</taxon>
        <taxon>Betaproteobacteria</taxon>
        <taxon>Burkholderiales</taxon>
        <taxon>Burkholderiaceae</taxon>
        <taxon>Cupriavidus</taxon>
    </lineage>
</organism>
<dbReference type="AlphaFoldDB" id="A0A1K0IP92"/>
<reference evidence="1" key="1">
    <citation type="submission" date="2016-09" db="EMBL/GenBank/DDBJ databases">
        <authorList>
            <person name="Capua I."/>
            <person name="De Benedictis P."/>
            <person name="Joannis T."/>
            <person name="Lombin L.H."/>
            <person name="Cattoli G."/>
        </authorList>
    </citation>
    <scope>NUCLEOTIDE SEQUENCE</scope>
    <source>
        <strain evidence="1">B9</strain>
    </source>
</reference>
<accession>A0A1K0IP92</accession>
<gene>
    <name evidence="1" type="ORF">CNECB9_1950002</name>
</gene>
<name>A0A1K0IP92_CUPNE</name>
<evidence type="ECO:0000313" key="1">
    <source>
        <dbReference type="EMBL" id="SCU74662.1"/>
    </source>
</evidence>
<proteinExistence type="predicted"/>
<protein>
    <submittedName>
        <fullName evidence="1">Uncharacterized protein</fullName>
    </submittedName>
</protein>
<sequence length="254" mass="29625">MTMLRLALANDAAIQRVQRGKQCRHTMAFVIVRHRLSATSFHRQARLGPVKRLDLRLLIATEDQCVFRRIEIQPDDVFQLLLEVFVVRYLEGFYPMRLESMRLPDAPHARRADTAHRRHTARAPMRRVIRTLLRRQRHDRLDLACRDLRLAPRSRLIPLDPRHTIRDKARSPARHRASPNTELRSDLFVCVALRREQYHLGALGQSNRDPPASRPRFQLFALAFAQLNFCRDSHGFSLLAQTGDSQIAIKLHYL</sequence>
<dbReference type="EMBL" id="FMSH01000107">
    <property type="protein sequence ID" value="SCU74662.1"/>
    <property type="molecule type" value="Genomic_DNA"/>
</dbReference>